<keyword evidence="3" id="KW-1185">Reference proteome</keyword>
<feature type="compositionally biased region" description="Low complexity" evidence="1">
    <location>
        <begin position="475"/>
        <end position="485"/>
    </location>
</feature>
<sequence>MKLSFVGAALLISVLSADAQHYIPDLPPPWPFRNFGSAENPGFRDDVLFGNSIPQTPLSGLFGRFGSTWPFRRSGSEWPFRRSGSEWPFGRSGSEWPFRRSGSEWPFRRFGSEENLGFRDETHILKSIVRHSLLKLLRPFGLAGNLGFRDDSYVGKTIPQFPPSWPFRRSGSEWPFRRSGSEWPFRRSGSEWPFRRSGSEWPFRRSGSEWPFRRFGSEENLGFRDDAYMLKSILRHSLLKLLRPLGLAGNPGYGGDASFRNSIPQRLPFWFPRSFGSAWPFRHFGSGDRFRSEKLIHMLDKLIDICKAIFDQERRWEPRRNPMKINPTFKISCGNPMNLHCQPYLPTNGYLGFPQGFPFYPQGYREVGIAQQSLPVATQPFVPVIPQYYPPPSIYPGIASSDYPSTQQSNYWNPPNPVMNSYPTLVPPEPLPAQPLPPAQPQTGYVPSVLYSPQNSAGAALSPPPQYVPPPLSQRAPSAFAYRARPAPPPRSLPGPPPRSLPAPPPRSFPAPPPRSLPAPPPRSFPAPPPRSFPAPPPRSFPAPPPRARPAFTRVYPALTRVPAASVSSVVQSPDTPALPPSEDPESDASERPGIFDKKTSALKGPTSQKSPRNKPQTTEEITELDI</sequence>
<feature type="compositionally biased region" description="Pro residues" evidence="1">
    <location>
        <begin position="425"/>
        <end position="440"/>
    </location>
</feature>
<dbReference type="GeneID" id="117669355"/>
<dbReference type="RefSeq" id="XP_060549874.1">
    <property type="nucleotide sequence ID" value="XM_060693891.1"/>
</dbReference>
<gene>
    <name evidence="4" type="primary">LOC117669355</name>
</gene>
<organism evidence="3 4">
    <name type="scientific">Pantherophis guttatus</name>
    <name type="common">Corn snake</name>
    <name type="synonym">Elaphe guttata</name>
    <dbReference type="NCBI Taxonomy" id="94885"/>
    <lineage>
        <taxon>Eukaryota</taxon>
        <taxon>Metazoa</taxon>
        <taxon>Chordata</taxon>
        <taxon>Craniata</taxon>
        <taxon>Vertebrata</taxon>
        <taxon>Euteleostomi</taxon>
        <taxon>Lepidosauria</taxon>
        <taxon>Squamata</taxon>
        <taxon>Bifurcata</taxon>
        <taxon>Unidentata</taxon>
        <taxon>Episquamata</taxon>
        <taxon>Toxicofera</taxon>
        <taxon>Serpentes</taxon>
        <taxon>Colubroidea</taxon>
        <taxon>Colubridae</taxon>
        <taxon>Colubrinae</taxon>
        <taxon>Pantherophis</taxon>
    </lineage>
</organism>
<name>A0ABM3ZNC2_PANGU</name>
<dbReference type="Proteomes" id="UP001652622">
    <property type="component" value="Unplaced"/>
</dbReference>
<feature type="chain" id="PRO_5046569068" evidence="2">
    <location>
        <begin position="20"/>
        <end position="627"/>
    </location>
</feature>
<evidence type="ECO:0000313" key="3">
    <source>
        <dbReference type="Proteomes" id="UP001652622"/>
    </source>
</evidence>
<proteinExistence type="predicted"/>
<evidence type="ECO:0000256" key="1">
    <source>
        <dbReference type="SAM" id="MobiDB-lite"/>
    </source>
</evidence>
<feature type="region of interest" description="Disordered" evidence="1">
    <location>
        <begin position="423"/>
        <end position="627"/>
    </location>
</feature>
<evidence type="ECO:0000313" key="4">
    <source>
        <dbReference type="RefSeq" id="XP_060549874.1"/>
    </source>
</evidence>
<keyword evidence="2" id="KW-0732">Signal</keyword>
<feature type="compositionally biased region" description="Polar residues" evidence="1">
    <location>
        <begin position="606"/>
        <end position="620"/>
    </location>
</feature>
<feature type="compositionally biased region" description="Pro residues" evidence="1">
    <location>
        <begin position="462"/>
        <end position="472"/>
    </location>
</feature>
<feature type="signal peptide" evidence="2">
    <location>
        <begin position="1"/>
        <end position="19"/>
    </location>
</feature>
<feature type="compositionally biased region" description="Low complexity" evidence="1">
    <location>
        <begin position="562"/>
        <end position="574"/>
    </location>
</feature>
<reference evidence="4" key="1">
    <citation type="submission" date="2025-08" db="UniProtKB">
        <authorList>
            <consortium name="RefSeq"/>
        </authorList>
    </citation>
    <scope>IDENTIFICATION</scope>
    <source>
        <tissue evidence="4">Blood</tissue>
    </source>
</reference>
<feature type="compositionally biased region" description="Basic and acidic residues" evidence="1">
    <location>
        <begin position="589"/>
        <end position="600"/>
    </location>
</feature>
<protein>
    <submittedName>
        <fullName evidence="4">Histone acetyltransferase p300-like isoform X1</fullName>
    </submittedName>
</protein>
<feature type="compositionally biased region" description="Pro residues" evidence="1">
    <location>
        <begin position="486"/>
        <end position="548"/>
    </location>
</feature>
<evidence type="ECO:0000256" key="2">
    <source>
        <dbReference type="SAM" id="SignalP"/>
    </source>
</evidence>
<accession>A0ABM3ZNC2</accession>